<dbReference type="PANTHER" id="PTHR14145:SF2">
    <property type="entry name" value="COP9 SIGNALOSOME COMPLEX SUBUNIT 1"/>
    <property type="match status" value="1"/>
</dbReference>
<reference evidence="8" key="2">
    <citation type="submission" date="2023-06" db="EMBL/GenBank/DDBJ databases">
        <authorList>
            <person name="Ma L."/>
            <person name="Liu K.-W."/>
            <person name="Li Z."/>
            <person name="Hsiao Y.-Y."/>
            <person name="Qi Y."/>
            <person name="Fu T."/>
            <person name="Tang G."/>
            <person name="Zhang D."/>
            <person name="Sun W.-H."/>
            <person name="Liu D.-K."/>
            <person name="Li Y."/>
            <person name="Chen G.-Z."/>
            <person name="Liu X.-D."/>
            <person name="Liao X.-Y."/>
            <person name="Jiang Y.-T."/>
            <person name="Yu X."/>
            <person name="Hao Y."/>
            <person name="Huang J."/>
            <person name="Zhao X.-W."/>
            <person name="Ke S."/>
            <person name="Chen Y.-Y."/>
            <person name="Wu W.-L."/>
            <person name="Hsu J.-L."/>
            <person name="Lin Y.-F."/>
            <person name="Huang M.-D."/>
            <person name="Li C.-Y."/>
            <person name="Huang L."/>
            <person name="Wang Z.-W."/>
            <person name="Zhao X."/>
            <person name="Zhong W.-Y."/>
            <person name="Peng D.-H."/>
            <person name="Ahmad S."/>
            <person name="Lan S."/>
            <person name="Zhang J.-S."/>
            <person name="Tsai W.-C."/>
            <person name="Van De Peer Y."/>
            <person name="Liu Z.-J."/>
        </authorList>
    </citation>
    <scope>NUCLEOTIDE SEQUENCE</scope>
    <source>
        <strain evidence="8">SCP</strain>
        <tissue evidence="8">Leaves</tissue>
    </source>
</reference>
<reference evidence="8" key="1">
    <citation type="journal article" date="2023" name="Nat. Commun.">
        <title>Diploid and tetraploid genomes of Acorus and the evolution of monocots.</title>
        <authorList>
            <person name="Ma L."/>
            <person name="Liu K.W."/>
            <person name="Li Z."/>
            <person name="Hsiao Y.Y."/>
            <person name="Qi Y."/>
            <person name="Fu T."/>
            <person name="Tang G.D."/>
            <person name="Zhang D."/>
            <person name="Sun W.H."/>
            <person name="Liu D.K."/>
            <person name="Li Y."/>
            <person name="Chen G.Z."/>
            <person name="Liu X.D."/>
            <person name="Liao X.Y."/>
            <person name="Jiang Y.T."/>
            <person name="Yu X."/>
            <person name="Hao Y."/>
            <person name="Huang J."/>
            <person name="Zhao X.W."/>
            <person name="Ke S."/>
            <person name="Chen Y.Y."/>
            <person name="Wu W.L."/>
            <person name="Hsu J.L."/>
            <person name="Lin Y.F."/>
            <person name="Huang M.D."/>
            <person name="Li C.Y."/>
            <person name="Huang L."/>
            <person name="Wang Z.W."/>
            <person name="Zhao X."/>
            <person name="Zhong W.Y."/>
            <person name="Peng D.H."/>
            <person name="Ahmad S."/>
            <person name="Lan S."/>
            <person name="Zhang J.S."/>
            <person name="Tsai W.C."/>
            <person name="Van de Peer Y."/>
            <person name="Liu Z.J."/>
        </authorList>
    </citation>
    <scope>NUCLEOTIDE SEQUENCE</scope>
    <source>
        <strain evidence="8">SCP</strain>
    </source>
</reference>
<proteinExistence type="inferred from homology"/>
<evidence type="ECO:0000256" key="5">
    <source>
        <dbReference type="ARBA" id="ARBA00022790"/>
    </source>
</evidence>
<evidence type="ECO:0000259" key="7">
    <source>
        <dbReference type="PROSITE" id="PS50250"/>
    </source>
</evidence>
<dbReference type="AlphaFoldDB" id="A0AAV9BBL3"/>
<comment type="subcellular location">
    <subcellularLocation>
        <location evidence="2">Cytoplasm</location>
    </subcellularLocation>
    <subcellularLocation>
        <location evidence="1">Nucleus</location>
    </subcellularLocation>
</comment>
<evidence type="ECO:0000313" key="8">
    <source>
        <dbReference type="EMBL" id="KAK1273681.1"/>
    </source>
</evidence>
<dbReference type="InterPro" id="IPR048624">
    <property type="entry name" value="CSN1_C"/>
</dbReference>
<keyword evidence="5" id="KW-0736">Signalosome</keyword>
<accession>A0AAV9BBL3</accession>
<sequence>MPPVPQESQSKYLLLDIHLHDHVEALYTLIRHKAIIQYTHPFISVDFHTMADAFKTSVSGLEKELEGLITDNQIQAQITSHNKILYARHADQRNTTFQRVLQMGVELDKDVKAMLLRGNLFKHEYNAKATRKFGFS</sequence>
<evidence type="ECO:0000256" key="3">
    <source>
        <dbReference type="ARBA" id="ARBA00008793"/>
    </source>
</evidence>
<dbReference type="SUPFAM" id="SSF46785">
    <property type="entry name" value="Winged helix' DNA-binding domain"/>
    <property type="match status" value="1"/>
</dbReference>
<evidence type="ECO:0000256" key="2">
    <source>
        <dbReference type="ARBA" id="ARBA00004496"/>
    </source>
</evidence>
<dbReference type="PROSITE" id="PS50250">
    <property type="entry name" value="PCI"/>
    <property type="match status" value="1"/>
</dbReference>
<name>A0AAV9BBL3_ACOGR</name>
<dbReference type="GO" id="GO:0005737">
    <property type="term" value="C:cytoplasm"/>
    <property type="evidence" value="ECO:0007669"/>
    <property type="project" value="UniProtKB-SubCell"/>
</dbReference>
<dbReference type="Gene3D" id="1.25.40.570">
    <property type="match status" value="1"/>
</dbReference>
<dbReference type="InterPro" id="IPR000717">
    <property type="entry name" value="PCI_dom"/>
</dbReference>
<dbReference type="EMBL" id="JAUJYN010000004">
    <property type="protein sequence ID" value="KAK1273681.1"/>
    <property type="molecule type" value="Genomic_DNA"/>
</dbReference>
<keyword evidence="9" id="KW-1185">Reference proteome</keyword>
<evidence type="ECO:0000256" key="4">
    <source>
        <dbReference type="ARBA" id="ARBA00022490"/>
    </source>
</evidence>
<dbReference type="GO" id="GO:0008180">
    <property type="term" value="C:COP9 signalosome"/>
    <property type="evidence" value="ECO:0007669"/>
    <property type="project" value="UniProtKB-KW"/>
</dbReference>
<keyword evidence="6" id="KW-0539">Nucleus</keyword>
<dbReference type="Proteomes" id="UP001179952">
    <property type="component" value="Unassembled WGS sequence"/>
</dbReference>
<keyword evidence="4" id="KW-0963">Cytoplasm</keyword>
<dbReference type="PANTHER" id="PTHR14145">
    <property type="entry name" value="26S PROTESOME SUBUNIT 6"/>
    <property type="match status" value="1"/>
</dbReference>
<evidence type="ECO:0000256" key="1">
    <source>
        <dbReference type="ARBA" id="ARBA00004123"/>
    </source>
</evidence>
<evidence type="ECO:0000313" key="9">
    <source>
        <dbReference type="Proteomes" id="UP001179952"/>
    </source>
</evidence>
<feature type="domain" description="PCI" evidence="7">
    <location>
        <begin position="1"/>
        <end position="92"/>
    </location>
</feature>
<protein>
    <submittedName>
        <fullName evidence="8">COP9 signalosome complex subunit 1</fullName>
    </submittedName>
</protein>
<evidence type="ECO:0000256" key="6">
    <source>
        <dbReference type="ARBA" id="ARBA00023242"/>
    </source>
</evidence>
<gene>
    <name evidence="8" type="ORF">QJS04_geneDACA022265</name>
</gene>
<dbReference type="Pfam" id="PF01399">
    <property type="entry name" value="PCI"/>
    <property type="match status" value="1"/>
</dbReference>
<dbReference type="InterPro" id="IPR019585">
    <property type="entry name" value="Rpn7/CSN1"/>
</dbReference>
<dbReference type="Pfam" id="PF21151">
    <property type="entry name" value="CSN1_C"/>
    <property type="match status" value="1"/>
</dbReference>
<dbReference type="SMART" id="SM00088">
    <property type="entry name" value="PINT"/>
    <property type="match status" value="1"/>
</dbReference>
<organism evidence="8 9">
    <name type="scientific">Acorus gramineus</name>
    <name type="common">Dwarf sweet flag</name>
    <dbReference type="NCBI Taxonomy" id="55184"/>
    <lineage>
        <taxon>Eukaryota</taxon>
        <taxon>Viridiplantae</taxon>
        <taxon>Streptophyta</taxon>
        <taxon>Embryophyta</taxon>
        <taxon>Tracheophyta</taxon>
        <taxon>Spermatophyta</taxon>
        <taxon>Magnoliopsida</taxon>
        <taxon>Liliopsida</taxon>
        <taxon>Acoraceae</taxon>
        <taxon>Acorus</taxon>
    </lineage>
</organism>
<comment type="caution">
    <text evidence="8">The sequence shown here is derived from an EMBL/GenBank/DDBJ whole genome shotgun (WGS) entry which is preliminary data.</text>
</comment>
<comment type="similarity">
    <text evidence="3">Belongs to the CSN1 family.</text>
</comment>
<dbReference type="InterPro" id="IPR036390">
    <property type="entry name" value="WH_DNA-bd_sf"/>
</dbReference>